<feature type="compositionally biased region" description="Basic and acidic residues" evidence="2">
    <location>
        <begin position="244"/>
        <end position="258"/>
    </location>
</feature>
<evidence type="ECO:0000256" key="2">
    <source>
        <dbReference type="SAM" id="MobiDB-lite"/>
    </source>
</evidence>
<dbReference type="GO" id="GO:0022857">
    <property type="term" value="F:transmembrane transporter activity"/>
    <property type="evidence" value="ECO:0007669"/>
    <property type="project" value="InterPro"/>
</dbReference>
<reference evidence="5 6" key="1">
    <citation type="journal article" date="2024" name="Front Chem Biol">
        <title>Unveiling the potential of Daldinia eschscholtzii MFLUCC 19-0629 through bioactivity and bioinformatics studies for enhanced sustainable agriculture production.</title>
        <authorList>
            <person name="Brooks S."/>
            <person name="Weaver J.A."/>
            <person name="Klomchit A."/>
            <person name="Alharthi S.A."/>
            <person name="Onlamun T."/>
            <person name="Nurani R."/>
            <person name="Vong T.K."/>
            <person name="Alberti F."/>
            <person name="Greco C."/>
        </authorList>
    </citation>
    <scope>NUCLEOTIDE SEQUENCE [LARGE SCALE GENOMIC DNA]</scope>
    <source>
        <strain evidence="5">MFLUCC 19-0629</strain>
    </source>
</reference>
<evidence type="ECO:0000259" key="4">
    <source>
        <dbReference type="PROSITE" id="PS50850"/>
    </source>
</evidence>
<dbReference type="PANTHER" id="PTHR23520">
    <property type="entry name" value="TRANSPORTER, PUTATIVE (AFU_ORTHOLOGUE AFUA_3G04000)-RELATED"/>
    <property type="match status" value="1"/>
</dbReference>
<comment type="subcellular location">
    <subcellularLocation>
        <location evidence="1">Membrane</location>
        <topology evidence="1">Multi-pass membrane protein</topology>
    </subcellularLocation>
</comment>
<feature type="transmembrane region" description="Helical" evidence="3">
    <location>
        <begin position="175"/>
        <end position="197"/>
    </location>
</feature>
<keyword evidence="3" id="KW-0812">Transmembrane</keyword>
<dbReference type="GO" id="GO:0000329">
    <property type="term" value="C:fungal-type vacuole membrane"/>
    <property type="evidence" value="ECO:0007669"/>
    <property type="project" value="TreeGrafter"/>
</dbReference>
<organism evidence="5 6">
    <name type="scientific">Daldinia eschscholtzii</name>
    <dbReference type="NCBI Taxonomy" id="292717"/>
    <lineage>
        <taxon>Eukaryota</taxon>
        <taxon>Fungi</taxon>
        <taxon>Dikarya</taxon>
        <taxon>Ascomycota</taxon>
        <taxon>Pezizomycotina</taxon>
        <taxon>Sordariomycetes</taxon>
        <taxon>Xylariomycetidae</taxon>
        <taxon>Xylariales</taxon>
        <taxon>Hypoxylaceae</taxon>
        <taxon>Daldinia</taxon>
    </lineage>
</organism>
<keyword evidence="3" id="KW-0472">Membrane</keyword>
<feature type="transmembrane region" description="Helical" evidence="3">
    <location>
        <begin position="404"/>
        <end position="425"/>
    </location>
</feature>
<feature type="transmembrane region" description="Helical" evidence="3">
    <location>
        <begin position="290"/>
        <end position="318"/>
    </location>
</feature>
<comment type="caution">
    <text evidence="5">The sequence shown here is derived from an EMBL/GenBank/DDBJ whole genome shotgun (WGS) entry which is preliminary data.</text>
</comment>
<feature type="transmembrane region" description="Helical" evidence="3">
    <location>
        <begin position="47"/>
        <end position="66"/>
    </location>
</feature>
<feature type="region of interest" description="Disordered" evidence="2">
    <location>
        <begin position="244"/>
        <end position="273"/>
    </location>
</feature>
<dbReference type="Proteomes" id="UP001369815">
    <property type="component" value="Unassembled WGS sequence"/>
</dbReference>
<feature type="transmembrane region" description="Helical" evidence="3">
    <location>
        <begin position="217"/>
        <end position="237"/>
    </location>
</feature>
<evidence type="ECO:0000256" key="3">
    <source>
        <dbReference type="SAM" id="Phobius"/>
    </source>
</evidence>
<feature type="compositionally biased region" description="Basic and acidic residues" evidence="2">
    <location>
        <begin position="479"/>
        <end position="494"/>
    </location>
</feature>
<sequence length="503" mass="54753">MSSPPPPTRPPGPKGILAHVLEETGLLSLYSSSRDVKLLCLQRFARMFAYGISTLILVAYLSALAIPKTDIGLFMTLTLAGDVCLSFVLTLFADALGRRAVLALGALLMSASGVVFALFGEYWVLLAAAVVGVISPRPQELTRSPLSGNEIGPFRAIEESIVAQLTDPRKRSDIYAWYSLLGLVGAACGCMACGWVLQHLTETLGWGFIRAYRAIYLGYAVLGLLKLTLTLLLSHAVESEEKKKKAAQDRARDGETRPLLESNADDAEANSAPPKRGLRALFPDISKESIPVVITLCLLFALDSFGSGLAPLSWITYYFKSQFNVEEGQLGSIFFATQTIAATSMIVASSLAKRFGNVNTMIFTHLPSQIFRALLGVPSDVRLALAFLVLNASTQSMDTGPRSAFLAAIVLPAERTAVMGTVNVVRTTAQSLGPLFTGILVDRNLFWVTFVASGAVKMIYDLGLLAFFKNKERERERAERLRIQRNEEERREEGDCQVDGSRT</sequence>
<proteinExistence type="predicted"/>
<keyword evidence="6" id="KW-1185">Reference proteome</keyword>
<feature type="transmembrane region" description="Helical" evidence="3">
    <location>
        <begin position="330"/>
        <end position="350"/>
    </location>
</feature>
<dbReference type="Gene3D" id="1.20.1250.20">
    <property type="entry name" value="MFS general substrate transporter like domains"/>
    <property type="match status" value="1"/>
</dbReference>
<feature type="domain" description="Major facilitator superfamily (MFS) profile" evidence="4">
    <location>
        <begin position="35"/>
        <end position="472"/>
    </location>
</feature>
<dbReference type="InterPro" id="IPR020846">
    <property type="entry name" value="MFS_dom"/>
</dbReference>
<evidence type="ECO:0000313" key="6">
    <source>
        <dbReference type="Proteomes" id="UP001369815"/>
    </source>
</evidence>
<protein>
    <recommendedName>
        <fullName evidence="4">Major facilitator superfamily (MFS) profile domain-containing protein</fullName>
    </recommendedName>
</protein>
<keyword evidence="3" id="KW-1133">Transmembrane helix</keyword>
<feature type="region of interest" description="Disordered" evidence="2">
    <location>
        <begin position="479"/>
        <end position="503"/>
    </location>
</feature>
<evidence type="ECO:0000313" key="5">
    <source>
        <dbReference type="EMBL" id="KAK6956979.1"/>
    </source>
</evidence>
<dbReference type="PROSITE" id="PS50850">
    <property type="entry name" value="MFS"/>
    <property type="match status" value="1"/>
</dbReference>
<dbReference type="Pfam" id="PF07690">
    <property type="entry name" value="MFS_1"/>
    <property type="match status" value="1"/>
</dbReference>
<dbReference type="InterPro" id="IPR036259">
    <property type="entry name" value="MFS_trans_sf"/>
</dbReference>
<feature type="transmembrane region" description="Helical" evidence="3">
    <location>
        <begin position="72"/>
        <end position="93"/>
    </location>
</feature>
<accession>A0AAX6MWI4</accession>
<feature type="transmembrane region" description="Helical" evidence="3">
    <location>
        <begin position="445"/>
        <end position="468"/>
    </location>
</feature>
<dbReference type="InterPro" id="IPR011701">
    <property type="entry name" value="MFS"/>
</dbReference>
<gene>
    <name evidence="5" type="ORF">Daesc_002262</name>
</gene>
<dbReference type="PANTHER" id="PTHR23520:SF5">
    <property type="entry name" value="TRANSPORTER, PUTATIVE (AFU_ORTHOLOGUE AFUA_3G04000)-RELATED"/>
    <property type="match status" value="1"/>
</dbReference>
<dbReference type="EMBL" id="JBANMG010000002">
    <property type="protein sequence ID" value="KAK6956979.1"/>
    <property type="molecule type" value="Genomic_DNA"/>
</dbReference>
<evidence type="ECO:0000256" key="1">
    <source>
        <dbReference type="ARBA" id="ARBA00004141"/>
    </source>
</evidence>
<name>A0AAX6MWI4_9PEZI</name>
<dbReference type="SUPFAM" id="SSF103473">
    <property type="entry name" value="MFS general substrate transporter"/>
    <property type="match status" value="1"/>
</dbReference>
<dbReference type="AlphaFoldDB" id="A0AAX6MWI4"/>